<sequence>MIATPALAGSCPAGKTAANPLTDAQTMPVGVTDDIVGSVDLQKELSFSDHDLRLRRLVVQPGGVVPLHSHAGRPALITVVSGDITEYRSTCSVGIDHPAGDVAMESDGISHWWRNNGSVPAVLLSADVKDRD</sequence>
<evidence type="ECO:0000259" key="1">
    <source>
        <dbReference type="Pfam" id="PF07883"/>
    </source>
</evidence>
<dbReference type="AlphaFoldDB" id="A0A6I4T3F8"/>
<name>A0A6I4T3F8_9SPHN</name>
<dbReference type="Pfam" id="PF07883">
    <property type="entry name" value="Cupin_2"/>
    <property type="match status" value="1"/>
</dbReference>
<dbReference type="Gene3D" id="2.60.120.10">
    <property type="entry name" value="Jelly Rolls"/>
    <property type="match status" value="1"/>
</dbReference>
<protein>
    <submittedName>
        <fullName evidence="2">Cupin domain-containing protein</fullName>
    </submittedName>
</protein>
<dbReference type="InterPro" id="IPR014710">
    <property type="entry name" value="RmlC-like_jellyroll"/>
</dbReference>
<feature type="domain" description="Cupin type-2" evidence="1">
    <location>
        <begin position="57"/>
        <end position="125"/>
    </location>
</feature>
<gene>
    <name evidence="2" type="ORF">GRI89_17190</name>
</gene>
<dbReference type="EMBL" id="WTYM01000060">
    <property type="protein sequence ID" value="MXO61282.1"/>
    <property type="molecule type" value="Genomic_DNA"/>
</dbReference>
<dbReference type="Proteomes" id="UP000433652">
    <property type="component" value="Unassembled WGS sequence"/>
</dbReference>
<comment type="caution">
    <text evidence="2">The sequence shown here is derived from an EMBL/GenBank/DDBJ whole genome shotgun (WGS) entry which is preliminary data.</text>
</comment>
<organism evidence="2 3">
    <name type="scientific">Croceibacterium salegens</name>
    <dbReference type="NCBI Taxonomy" id="1737568"/>
    <lineage>
        <taxon>Bacteria</taxon>
        <taxon>Pseudomonadati</taxon>
        <taxon>Pseudomonadota</taxon>
        <taxon>Alphaproteobacteria</taxon>
        <taxon>Sphingomonadales</taxon>
        <taxon>Erythrobacteraceae</taxon>
        <taxon>Croceibacterium</taxon>
    </lineage>
</organism>
<dbReference type="OrthoDB" id="8561853at2"/>
<evidence type="ECO:0000313" key="3">
    <source>
        <dbReference type="Proteomes" id="UP000433652"/>
    </source>
</evidence>
<dbReference type="InterPro" id="IPR013096">
    <property type="entry name" value="Cupin_2"/>
</dbReference>
<reference evidence="2 3" key="1">
    <citation type="submission" date="2019-12" db="EMBL/GenBank/DDBJ databases">
        <title>Genomic-based taxomic classification of the family Erythrobacteraceae.</title>
        <authorList>
            <person name="Xu L."/>
        </authorList>
    </citation>
    <scope>NUCLEOTIDE SEQUENCE [LARGE SCALE GENOMIC DNA]</scope>
    <source>
        <strain evidence="2 3">MCCC 1K01500</strain>
    </source>
</reference>
<dbReference type="InterPro" id="IPR011051">
    <property type="entry name" value="RmlC_Cupin_sf"/>
</dbReference>
<keyword evidence="3" id="KW-1185">Reference proteome</keyword>
<accession>A0A6I4T3F8</accession>
<proteinExistence type="predicted"/>
<dbReference type="SUPFAM" id="SSF51182">
    <property type="entry name" value="RmlC-like cupins"/>
    <property type="match status" value="1"/>
</dbReference>
<evidence type="ECO:0000313" key="2">
    <source>
        <dbReference type="EMBL" id="MXO61282.1"/>
    </source>
</evidence>